<protein>
    <submittedName>
        <fullName evidence="2">Uncharacterized protein</fullName>
    </submittedName>
</protein>
<dbReference type="EMBL" id="QNRR01000004">
    <property type="protein sequence ID" value="RBP44548.1"/>
    <property type="molecule type" value="Genomic_DNA"/>
</dbReference>
<evidence type="ECO:0000313" key="2">
    <source>
        <dbReference type="EMBL" id="RBP44548.1"/>
    </source>
</evidence>
<keyword evidence="1" id="KW-0472">Membrane</keyword>
<keyword evidence="1" id="KW-1133">Transmembrane helix</keyword>
<dbReference type="OrthoDB" id="4740012at2"/>
<feature type="transmembrane region" description="Helical" evidence="1">
    <location>
        <begin position="54"/>
        <end position="71"/>
    </location>
</feature>
<evidence type="ECO:0000256" key="1">
    <source>
        <dbReference type="SAM" id="Phobius"/>
    </source>
</evidence>
<feature type="transmembrane region" description="Helical" evidence="1">
    <location>
        <begin position="112"/>
        <end position="132"/>
    </location>
</feature>
<keyword evidence="1" id="KW-0812">Transmembrane</keyword>
<comment type="caution">
    <text evidence="2">The sequence shown here is derived from an EMBL/GenBank/DDBJ whole genome shotgun (WGS) entry which is preliminary data.</text>
</comment>
<dbReference type="AlphaFoldDB" id="A0A366HN11"/>
<evidence type="ECO:0000313" key="3">
    <source>
        <dbReference type="Proteomes" id="UP000253426"/>
    </source>
</evidence>
<feature type="transmembrane region" description="Helical" evidence="1">
    <location>
        <begin position="12"/>
        <end position="34"/>
    </location>
</feature>
<keyword evidence="3" id="KW-1185">Reference proteome</keyword>
<name>A0A366HN11_9BACT</name>
<accession>A0A366HN11</accession>
<dbReference type="RefSeq" id="WP_113958938.1">
    <property type="nucleotide sequence ID" value="NZ_QNRR01000004.1"/>
</dbReference>
<proteinExistence type="predicted"/>
<organism evidence="2 3">
    <name type="scientific">Roseimicrobium gellanilyticum</name>
    <dbReference type="NCBI Taxonomy" id="748857"/>
    <lineage>
        <taxon>Bacteria</taxon>
        <taxon>Pseudomonadati</taxon>
        <taxon>Verrucomicrobiota</taxon>
        <taxon>Verrucomicrobiia</taxon>
        <taxon>Verrucomicrobiales</taxon>
        <taxon>Verrucomicrobiaceae</taxon>
        <taxon>Roseimicrobium</taxon>
    </lineage>
</organism>
<feature type="transmembrane region" description="Helical" evidence="1">
    <location>
        <begin position="199"/>
        <end position="218"/>
    </location>
</feature>
<gene>
    <name evidence="2" type="ORF">DES53_104369</name>
</gene>
<sequence>MLRALNRFVRRLPSLLKLMVTVFIAIMATGAFVAKVLDRLGVRGCAPNLEPITWHYWLVLVVGLWMFRCLVRDILWPKLRVEEWTPVHQGDGAIAAQTRAKMRYAYLTTHPSYILVDVLAVLGPAVLMVMAWNEPCHANHQVLMLRSAVALWLPLPLLRLLSWFVLKRGKAALFQHLAENASEEKKSALEWRICWQPVLNLWGLYLAIASLVIGIIAYEQRQEEKNTPLLDTAQFSAAISDPASFGEKRLRVHGTVASGVKEFRGNVRGTGVAMHTDAGPVLVFATGLMSDEFVAMVQESSATGQPARFVANVMPDILPEDARNFGWNAGAFAGDGDFANAPVWLRFVKR</sequence>
<reference evidence="2 3" key="1">
    <citation type="submission" date="2018-06" db="EMBL/GenBank/DDBJ databases">
        <title>Genomic Encyclopedia of Type Strains, Phase IV (KMG-IV): sequencing the most valuable type-strain genomes for metagenomic binning, comparative biology and taxonomic classification.</title>
        <authorList>
            <person name="Goeker M."/>
        </authorList>
    </citation>
    <scope>NUCLEOTIDE SEQUENCE [LARGE SCALE GENOMIC DNA]</scope>
    <source>
        <strain evidence="2 3">DSM 25532</strain>
    </source>
</reference>
<feature type="transmembrane region" description="Helical" evidence="1">
    <location>
        <begin position="144"/>
        <end position="166"/>
    </location>
</feature>
<dbReference type="Proteomes" id="UP000253426">
    <property type="component" value="Unassembled WGS sequence"/>
</dbReference>